<dbReference type="AlphaFoldDB" id="A0A645FCF4"/>
<comment type="caution">
    <text evidence="1">The sequence shown here is derived from an EMBL/GenBank/DDBJ whole genome shotgun (WGS) entry which is preliminary data.</text>
</comment>
<accession>A0A645FCF4</accession>
<reference evidence="1" key="1">
    <citation type="submission" date="2019-08" db="EMBL/GenBank/DDBJ databases">
        <authorList>
            <person name="Kucharzyk K."/>
            <person name="Murdoch R.W."/>
            <person name="Higgins S."/>
            <person name="Loffler F."/>
        </authorList>
    </citation>
    <scope>NUCLEOTIDE SEQUENCE</scope>
</reference>
<gene>
    <name evidence="1" type="ORF">SDC9_157336</name>
</gene>
<protein>
    <submittedName>
        <fullName evidence="1">Uncharacterized protein</fullName>
    </submittedName>
</protein>
<dbReference type="EMBL" id="VSSQ01056185">
    <property type="protein sequence ID" value="MPN10043.1"/>
    <property type="molecule type" value="Genomic_DNA"/>
</dbReference>
<evidence type="ECO:0000313" key="1">
    <source>
        <dbReference type="EMBL" id="MPN10043.1"/>
    </source>
</evidence>
<proteinExistence type="predicted"/>
<sequence>MQPLTLHLRRRLNEAQHLREHTLLFGSYAYEPQFLRDRVSAALLVGHEPLCPILGVEGDGEHLHVAALFIIQGKKVLNAVAQLREVVYVCRHILVISETVDGPGDSQNDEHKGHKRAQRHYRRSFEFSFAMFHEESSLPRTRNLYFE</sequence>
<organism evidence="1">
    <name type="scientific">bioreactor metagenome</name>
    <dbReference type="NCBI Taxonomy" id="1076179"/>
    <lineage>
        <taxon>unclassified sequences</taxon>
        <taxon>metagenomes</taxon>
        <taxon>ecological metagenomes</taxon>
    </lineage>
</organism>
<name>A0A645FCF4_9ZZZZ</name>